<accession>A0A2T4PQL8</accession>
<gene>
    <name evidence="1" type="ORF">BU072_12525</name>
</gene>
<name>A0A2T4PQL8_9STAP</name>
<reference evidence="1 2" key="1">
    <citation type="journal article" date="2016" name="Front. Microbiol.">
        <title>Comprehensive Phylogenetic Analysis of Bovine Non-aureus Staphylococci Species Based on Whole-Genome Sequencing.</title>
        <authorList>
            <person name="Naushad S."/>
            <person name="Barkema H.W."/>
            <person name="Luby C."/>
            <person name="Condas L.A."/>
            <person name="Nobrega D.B."/>
            <person name="Carson D.A."/>
            <person name="De Buck J."/>
        </authorList>
    </citation>
    <scope>NUCLEOTIDE SEQUENCE [LARGE SCALE GENOMIC DNA]</scope>
    <source>
        <strain evidence="1 2">SNUC 2204</strain>
    </source>
</reference>
<dbReference type="STRING" id="1167632.GCA_000286335_00576"/>
<dbReference type="AlphaFoldDB" id="A0A2T4PQL8"/>
<dbReference type="RefSeq" id="WP_107557370.1">
    <property type="nucleotide sequence ID" value="NZ_CP120130.1"/>
</dbReference>
<protein>
    <submittedName>
        <fullName evidence="1">Uncharacterized protein</fullName>
    </submittedName>
</protein>
<organism evidence="1 2">
    <name type="scientific">Mammaliicoccus vitulinus</name>
    <dbReference type="NCBI Taxonomy" id="71237"/>
    <lineage>
        <taxon>Bacteria</taxon>
        <taxon>Bacillati</taxon>
        <taxon>Bacillota</taxon>
        <taxon>Bacilli</taxon>
        <taxon>Bacillales</taxon>
        <taxon>Staphylococcaceae</taxon>
        <taxon>Mammaliicoccus</taxon>
    </lineage>
</organism>
<dbReference type="EMBL" id="PZFK01000037">
    <property type="protein sequence ID" value="PTI28009.1"/>
    <property type="molecule type" value="Genomic_DNA"/>
</dbReference>
<sequence length="120" mass="14427">MQHYSKDGMEVINILFNKEEVDAYKTIVQTNDQSEFIPVLFLASVWSKFQIFEHFLKKEIYLRETSVDKLKDLSVDTMYEAVLRKEKQYKIKSYNIYQFSLTIKKDSITYVTIKQMFIEK</sequence>
<evidence type="ECO:0000313" key="2">
    <source>
        <dbReference type="Proteomes" id="UP000241209"/>
    </source>
</evidence>
<proteinExistence type="predicted"/>
<evidence type="ECO:0000313" key="1">
    <source>
        <dbReference type="EMBL" id="PTI28009.1"/>
    </source>
</evidence>
<dbReference type="Proteomes" id="UP000241209">
    <property type="component" value="Unassembled WGS sequence"/>
</dbReference>
<comment type="caution">
    <text evidence="1">The sequence shown here is derived from an EMBL/GenBank/DDBJ whole genome shotgun (WGS) entry which is preliminary data.</text>
</comment>